<evidence type="ECO:0000259" key="14">
    <source>
        <dbReference type="Pfam" id="PF13603"/>
    </source>
</evidence>
<dbReference type="InterPro" id="IPR002302">
    <property type="entry name" value="Leu-tRNA-ligase"/>
</dbReference>
<dbReference type="InterPro" id="IPR001412">
    <property type="entry name" value="aa-tRNA-synth_I_CS"/>
</dbReference>
<keyword evidence="7 9" id="KW-0030">Aminoacyl-tRNA synthetase</keyword>
<dbReference type="InterPro" id="IPR009008">
    <property type="entry name" value="Val/Leu/Ile-tRNA-synth_edit"/>
</dbReference>
<dbReference type="HAMAP" id="MF_00049_B">
    <property type="entry name" value="Leu_tRNA_synth_B"/>
    <property type="match status" value="1"/>
</dbReference>
<evidence type="ECO:0000256" key="8">
    <source>
        <dbReference type="ARBA" id="ARBA00047469"/>
    </source>
</evidence>
<keyword evidence="5 9" id="KW-0067">ATP-binding</keyword>
<dbReference type="Gene3D" id="2.20.28.290">
    <property type="match status" value="1"/>
</dbReference>
<dbReference type="Gene3D" id="3.40.50.620">
    <property type="entry name" value="HUPs"/>
    <property type="match status" value="2"/>
</dbReference>
<dbReference type="GO" id="GO:0016874">
    <property type="term" value="F:ligase activity"/>
    <property type="evidence" value="ECO:0007669"/>
    <property type="project" value="UniProtKB-KW"/>
</dbReference>
<dbReference type="SUPFAM" id="SSF47323">
    <property type="entry name" value="Anticodon-binding domain of a subclass of class I aminoacyl-tRNA synthetases"/>
    <property type="match status" value="1"/>
</dbReference>
<feature type="domain" description="Methionyl/Valyl/Leucyl/Isoleucyl-tRNA synthetase anticodon-binding" evidence="12">
    <location>
        <begin position="711"/>
        <end position="833"/>
    </location>
</feature>
<dbReference type="InterPro" id="IPR015413">
    <property type="entry name" value="Methionyl/Leucyl_tRNA_Synth"/>
</dbReference>
<dbReference type="EC" id="6.1.1.4" evidence="9"/>
<dbReference type="InterPro" id="IPR009080">
    <property type="entry name" value="tRNAsynth_Ia_anticodon-bd"/>
</dbReference>
<organism evidence="15 16">
    <name type="scientific">Candidatus Rickettsia kedanie</name>
    <dbReference type="NCBI Taxonomy" id="3115352"/>
    <lineage>
        <taxon>Bacteria</taxon>
        <taxon>Pseudomonadati</taxon>
        <taxon>Pseudomonadota</taxon>
        <taxon>Alphaproteobacteria</taxon>
        <taxon>Rickettsiales</taxon>
        <taxon>Rickettsiaceae</taxon>
        <taxon>Rickettsieae</taxon>
        <taxon>Rickettsia</taxon>
        <taxon>spotted fever group</taxon>
    </lineage>
</organism>
<comment type="similarity">
    <text evidence="1 9 10">Belongs to the class-I aminoacyl-tRNA synthetase family.</text>
</comment>
<dbReference type="InterPro" id="IPR005728">
    <property type="entry name" value="RPE1"/>
</dbReference>
<feature type="domain" description="Methionyl/Leucyl tRNA synthetase" evidence="13">
    <location>
        <begin position="30"/>
        <end position="169"/>
    </location>
</feature>
<feature type="short sequence motif" description="'KMSKS' region" evidence="9">
    <location>
        <begin position="602"/>
        <end position="606"/>
    </location>
</feature>
<evidence type="ECO:0000256" key="7">
    <source>
        <dbReference type="ARBA" id="ARBA00023146"/>
    </source>
</evidence>
<dbReference type="PROSITE" id="PS00178">
    <property type="entry name" value="AA_TRNA_LIGASE_I"/>
    <property type="match status" value="1"/>
</dbReference>
<dbReference type="Gene3D" id="1.10.730.10">
    <property type="entry name" value="Isoleucyl-tRNA Synthetase, Domain 1"/>
    <property type="match status" value="2"/>
</dbReference>
<dbReference type="Gene3D" id="3.10.20.590">
    <property type="match status" value="1"/>
</dbReference>
<evidence type="ECO:0000259" key="12">
    <source>
        <dbReference type="Pfam" id="PF08264"/>
    </source>
</evidence>
<keyword evidence="6 9" id="KW-0648">Protein biosynthesis</keyword>
<evidence type="ECO:0000256" key="3">
    <source>
        <dbReference type="ARBA" id="ARBA00022598"/>
    </source>
</evidence>
<keyword evidence="16" id="KW-1185">Reference proteome</keyword>
<feature type="domain" description="Leucyl-tRNA synthetase editing" evidence="14">
    <location>
        <begin position="216"/>
        <end position="394"/>
    </location>
</feature>
<keyword evidence="2 9" id="KW-0963">Cytoplasm</keyword>
<keyword evidence="4 9" id="KW-0547">Nucleotide-binding</keyword>
<accession>A0ABP9TTK4</accession>
<reference evidence="15 16" key="1">
    <citation type="journal article" date="2024" name="Microbiol. Immunol.">
        <title>Discovery of a novel spotted fever group Rickettsia, 'Candidatus Rickettsia kedanie,' in unfed larval chigger mites, Leptotrombidium scutellare.</title>
        <authorList>
            <person name="Ogawa M."/>
            <person name="Matsutani M."/>
            <person name="Katayama T."/>
            <person name="Takada N."/>
            <person name="Noda S."/>
            <person name="Takahashi M."/>
            <person name="Kageyama D."/>
            <person name="Hanaoka N."/>
            <person name="Ebihara H."/>
        </authorList>
    </citation>
    <scope>NUCLEOTIDE SEQUENCE [LARGE SCALE GENOMIC DNA]</scope>
    <source>
        <strain evidence="15 16">KNCP2-13</strain>
    </source>
</reference>
<dbReference type="NCBIfam" id="TIGR00396">
    <property type="entry name" value="leuS_bact"/>
    <property type="match status" value="1"/>
</dbReference>
<feature type="short sequence motif" description="'HIGH' region" evidence="9">
    <location>
        <begin position="36"/>
        <end position="46"/>
    </location>
</feature>
<dbReference type="PRINTS" id="PR00985">
    <property type="entry name" value="TRNASYNTHLEU"/>
</dbReference>
<dbReference type="CDD" id="cd07958">
    <property type="entry name" value="Anticodon_Ia_Leu_BEm"/>
    <property type="match status" value="1"/>
</dbReference>
<protein>
    <recommendedName>
        <fullName evidence="9">Leucine--tRNA ligase</fullName>
        <ecNumber evidence="9">6.1.1.4</ecNumber>
    </recommendedName>
    <alternativeName>
        <fullName evidence="9">Leucyl-tRNA synthetase</fullName>
        <shortName evidence="9">LeuRS</shortName>
    </alternativeName>
</protein>
<dbReference type="PANTHER" id="PTHR43740">
    <property type="entry name" value="LEUCYL-TRNA SYNTHETASE"/>
    <property type="match status" value="1"/>
</dbReference>
<evidence type="ECO:0000256" key="9">
    <source>
        <dbReference type="HAMAP-Rule" id="MF_00049"/>
    </source>
</evidence>
<dbReference type="Pfam" id="PF08264">
    <property type="entry name" value="Anticodon_1"/>
    <property type="match status" value="1"/>
</dbReference>
<dbReference type="Pfam" id="PF13603">
    <property type="entry name" value="tRNA-synt_1_2"/>
    <property type="match status" value="1"/>
</dbReference>
<feature type="domain" description="Aminoacyl-tRNA synthetase class Ia" evidence="11">
    <location>
        <begin position="408"/>
        <end position="565"/>
    </location>
</feature>
<dbReference type="Pfam" id="PF09334">
    <property type="entry name" value="tRNA-synt_1g"/>
    <property type="match status" value="1"/>
</dbReference>
<evidence type="ECO:0000256" key="1">
    <source>
        <dbReference type="ARBA" id="ARBA00005594"/>
    </source>
</evidence>
<evidence type="ECO:0000259" key="13">
    <source>
        <dbReference type="Pfam" id="PF09334"/>
    </source>
</evidence>
<comment type="catalytic activity">
    <reaction evidence="8 9">
        <text>tRNA(Leu) + L-leucine + ATP = L-leucyl-tRNA(Leu) + AMP + diphosphate</text>
        <dbReference type="Rhea" id="RHEA:11688"/>
        <dbReference type="Rhea" id="RHEA-COMP:9613"/>
        <dbReference type="Rhea" id="RHEA-COMP:9622"/>
        <dbReference type="ChEBI" id="CHEBI:30616"/>
        <dbReference type="ChEBI" id="CHEBI:33019"/>
        <dbReference type="ChEBI" id="CHEBI:57427"/>
        <dbReference type="ChEBI" id="CHEBI:78442"/>
        <dbReference type="ChEBI" id="CHEBI:78494"/>
        <dbReference type="ChEBI" id="CHEBI:456215"/>
        <dbReference type="EC" id="6.1.1.4"/>
    </reaction>
</comment>
<evidence type="ECO:0000313" key="15">
    <source>
        <dbReference type="EMBL" id="GAA5252584.1"/>
    </source>
</evidence>
<evidence type="ECO:0000256" key="4">
    <source>
        <dbReference type="ARBA" id="ARBA00022741"/>
    </source>
</evidence>
<dbReference type="Pfam" id="PF00133">
    <property type="entry name" value="tRNA-synt_1"/>
    <property type="match status" value="2"/>
</dbReference>
<dbReference type="CDD" id="cd00812">
    <property type="entry name" value="LeuRS_core"/>
    <property type="match status" value="1"/>
</dbReference>
<evidence type="ECO:0000256" key="2">
    <source>
        <dbReference type="ARBA" id="ARBA00022490"/>
    </source>
</evidence>
<keyword evidence="3 9" id="KW-0436">Ligase</keyword>
<evidence type="ECO:0000256" key="5">
    <source>
        <dbReference type="ARBA" id="ARBA00022840"/>
    </source>
</evidence>
<dbReference type="PANTHER" id="PTHR43740:SF2">
    <property type="entry name" value="LEUCINE--TRNA LIGASE, MITOCHONDRIAL"/>
    <property type="match status" value="1"/>
</dbReference>
<evidence type="ECO:0000259" key="11">
    <source>
        <dbReference type="Pfam" id="PF00133"/>
    </source>
</evidence>
<feature type="binding site" evidence="9">
    <location>
        <position position="605"/>
    </location>
    <ligand>
        <name>ATP</name>
        <dbReference type="ChEBI" id="CHEBI:30616"/>
    </ligand>
</feature>
<dbReference type="EMBL" id="BAABMM010000034">
    <property type="protein sequence ID" value="GAA5252584.1"/>
    <property type="molecule type" value="Genomic_DNA"/>
</dbReference>
<dbReference type="InterPro" id="IPR025709">
    <property type="entry name" value="Leu_tRNA-synth_edit"/>
</dbReference>
<dbReference type="InterPro" id="IPR002300">
    <property type="entry name" value="aa-tRNA-synth_Ia"/>
</dbReference>
<dbReference type="InterPro" id="IPR014729">
    <property type="entry name" value="Rossmann-like_a/b/a_fold"/>
</dbReference>
<dbReference type="RefSeq" id="WP_412708227.1">
    <property type="nucleotide sequence ID" value="NZ_BAABMM010000034.1"/>
</dbReference>
<dbReference type="SUPFAM" id="SSF52374">
    <property type="entry name" value="Nucleotidylyl transferase"/>
    <property type="match status" value="1"/>
</dbReference>
<feature type="domain" description="Aminoacyl-tRNA synthetase class Ia" evidence="11">
    <location>
        <begin position="600"/>
        <end position="642"/>
    </location>
</feature>
<proteinExistence type="inferred from homology"/>
<dbReference type="NCBIfam" id="TIGR01045">
    <property type="entry name" value="RPE1"/>
    <property type="match status" value="1"/>
</dbReference>
<comment type="caution">
    <text evidence="15">The sequence shown here is derived from an EMBL/GenBank/DDBJ whole genome shotgun (WGS) entry which is preliminary data.</text>
</comment>
<name>A0ABP9TTK4_9RICK</name>
<sequence length="870" mass="100103">MNQVEQKWQQIWYDEKAFEVSNESSKPKYYVLEMLPYPSGKIHVGHVRNYSIGDVIARFMTMQGFNVLHPMGWDAFGLPAENAAIKNNSHPKDWTYSNIENMKKQLKSMGFSYAWSREINSCDPQYYKHEQKFFLELYERNLAYQKESLVNWDPVDNTVLANEQVVDGCGWRSGAIVEKRYLKQWFLKITDDAEELLNEIQNLKEWPEAVRSMQEKWIGKSIGANFHFKIKDNEDTTIEVFSTKPETIFGAGFIGIAFNHPIIERLVSKTPEISNFIAKCANITCSVELDKAEKEGVFTGLYVTHPFDSNIVLPVIITNFVLMDYGTGAVFGCPAHDERDHELAVKMNLTIKQVIETDIDVQKTPYTEDGILVNSNFLNGLTSNEAKQKVIEEFEKLEIGKRSINYRLKDWGISRQRFWGCPIPIIHCEDCGIVPVPYKDLPVTLPDDVSFDGHGNPLAHHPSWKHVNCPKCNKPAIRETDTFDTFFESSWYFTRYCNSNATEMTDKKACDYWLPVDKYIGGIEHAVMHLLYARFFTKVMNAQNYVSVREPFKGLFTQGMVLHATYKDEHNNWLYPEEVVKKGNEFFHKESNNRVVQGRIEKMSKSKKNLIDLEAMQEQYGADAIRLFVLSDSPPEKDLEWSVSGIEGCSRFINKLEQMFEAIKFLYNEANKEEFAGNTECSTAAYTLVREDASTGSTYKLPLEASYINKALNRLVHFTIKHVAEDIKHFALNRAIARMRELSNAISSEISKDKIDVKTVRHGFNILVQLLNPFIPHITEEIWQKLGNKERLYKSAFPAFDESMLELDTYIMAVQVNGKLRDTYEFKTAASEDAIKQITVNLPKVQKFLAGKEPKKIILVPRKIVNIIVN</sequence>
<evidence type="ECO:0000256" key="6">
    <source>
        <dbReference type="ARBA" id="ARBA00022917"/>
    </source>
</evidence>
<dbReference type="SUPFAM" id="SSF50677">
    <property type="entry name" value="ValRS/IleRS/LeuRS editing domain"/>
    <property type="match status" value="1"/>
</dbReference>
<comment type="subcellular location">
    <subcellularLocation>
        <location evidence="9">Cytoplasm</location>
    </subcellularLocation>
</comment>
<evidence type="ECO:0000256" key="10">
    <source>
        <dbReference type="RuleBase" id="RU363035"/>
    </source>
</evidence>
<evidence type="ECO:0000313" key="16">
    <source>
        <dbReference type="Proteomes" id="UP001628124"/>
    </source>
</evidence>
<gene>
    <name evidence="9 15" type="primary">leuS</name>
    <name evidence="15" type="ORF">KNCP2_08720</name>
</gene>
<dbReference type="Proteomes" id="UP001628124">
    <property type="component" value="Unassembled WGS sequence"/>
</dbReference>
<dbReference type="InterPro" id="IPR013155">
    <property type="entry name" value="M/V/L/I-tRNA-synth_anticd-bd"/>
</dbReference>